<dbReference type="InterPro" id="IPR002300">
    <property type="entry name" value="aa-tRNA-synth_Ia"/>
</dbReference>
<evidence type="ECO:0000256" key="2">
    <source>
        <dbReference type="ARBA" id="ARBA00022598"/>
    </source>
</evidence>
<evidence type="ECO:0000256" key="8">
    <source>
        <dbReference type="NCBIfam" id="TIGR00422"/>
    </source>
</evidence>
<comment type="caution">
    <text evidence="11">The sequence shown here is derived from an EMBL/GenBank/DDBJ whole genome shotgun (WGS) entry which is preliminary data.</text>
</comment>
<evidence type="ECO:0000256" key="6">
    <source>
        <dbReference type="ARBA" id="ARBA00023146"/>
    </source>
</evidence>
<dbReference type="InterPro" id="IPR009080">
    <property type="entry name" value="tRNAsynth_Ia_anticodon-bd"/>
</dbReference>
<name>A0A1G1WS98_9BACT</name>
<keyword evidence="2 11" id="KW-0436">Ligase</keyword>
<dbReference type="PANTHER" id="PTHR11946">
    <property type="entry name" value="VALYL-TRNA SYNTHETASES"/>
    <property type="match status" value="1"/>
</dbReference>
<sequence length="694" mass="80561">MEKVYDHKNTEEKWYSFWEKKGYFKPEVSPKGKSYSIILPPPNANADLHFGHAMYTIEDILIRYHRMRGDSTLWLPGADHAGFETQVVFERHLAKEGKSRFDYDRDVLYKMIWDFVHKNKGSMQTQLKRLGFSLDWSRFKFTLDPDIVKIVYKTFKKMYDEGLIYRDYRLVNYCTKHGTSFSDLEVTYEDRETPLYFIKYGPLTLATVRLETKFGDTAVAVHPGDKRYKKYVGKQINIETVLGPTKIKVVADEVVDPEFGTGVVKVTPAHSHTDFEIGKRHGLEIRQVINFDGKLNEKAGKFAGMSVKEARQAIAAEMQEKGLIEKVDDKYKNRVGVCYKCGTEIEPLPMEQWFVKIDSLAKKAIEVVKSGKVTIYPKNFSKVYFQWMENIRDWNISRQIVWGIQIPAWRCLNCNKWIVTEGPAPKKCPTCSDSKLQRDPEVFDTWFSSGQWPYAALQTTKKEDFKKFYPTSVMETGRDILFFWVARMIMMGIYSTGQVPFQDVVLHGTVLDPLGKKMSKSKNNVVDPMEIIDQYGADAARMALVYGTAFGHDQSLSHPKLQAMRNFTNKLWNIGRFVIDMKPEKVSGGANLTKEDNWILGELGKTRMLVTEALERYRFNDAAEELYEFVWHKFADKYIEHSKSKREDSQQILERVFEESLKLLHPFMPFITEELWNRLPSKSGDSIMVSRWPS</sequence>
<dbReference type="InterPro" id="IPR009008">
    <property type="entry name" value="Val/Leu/Ile-tRNA-synth_edit"/>
</dbReference>
<dbReference type="SUPFAM" id="SSF47323">
    <property type="entry name" value="Anticodon-binding domain of a subclass of class I aminoacyl-tRNA synthetases"/>
    <property type="match status" value="1"/>
</dbReference>
<dbReference type="AlphaFoldDB" id="A0A1G1WS98"/>
<dbReference type="GO" id="GO:0006438">
    <property type="term" value="P:valyl-tRNA aminoacylation"/>
    <property type="evidence" value="ECO:0007669"/>
    <property type="project" value="UniProtKB-UniRule"/>
</dbReference>
<evidence type="ECO:0000313" key="11">
    <source>
        <dbReference type="EMBL" id="OGY30461.1"/>
    </source>
</evidence>
<dbReference type="SUPFAM" id="SSF50677">
    <property type="entry name" value="ValRS/IleRS/LeuRS editing domain"/>
    <property type="match status" value="1"/>
</dbReference>
<dbReference type="CDD" id="cd07962">
    <property type="entry name" value="Anticodon_Ia_Val"/>
    <property type="match status" value="1"/>
</dbReference>
<dbReference type="PANTHER" id="PTHR11946:SF93">
    <property type="entry name" value="VALINE--TRNA LIGASE, CHLOROPLASTIC_MITOCHONDRIAL 2"/>
    <property type="match status" value="1"/>
</dbReference>
<feature type="domain" description="Methionyl/Valyl/Leucyl/Isoleucyl-tRNA synthetase anticodon-binding" evidence="10">
    <location>
        <begin position="596"/>
        <end position="693"/>
    </location>
</feature>
<keyword evidence="4" id="KW-0067">ATP-binding</keyword>
<evidence type="ECO:0000256" key="5">
    <source>
        <dbReference type="ARBA" id="ARBA00022917"/>
    </source>
</evidence>
<dbReference type="SUPFAM" id="SSF52374">
    <property type="entry name" value="Nucleotidylyl transferase"/>
    <property type="match status" value="1"/>
</dbReference>
<dbReference type="GO" id="GO:0002161">
    <property type="term" value="F:aminoacyl-tRNA deacylase activity"/>
    <property type="evidence" value="ECO:0007669"/>
    <property type="project" value="InterPro"/>
</dbReference>
<keyword evidence="3" id="KW-0547">Nucleotide-binding</keyword>
<dbReference type="CDD" id="cd00817">
    <property type="entry name" value="ValRS_core"/>
    <property type="match status" value="1"/>
</dbReference>
<evidence type="ECO:0000259" key="9">
    <source>
        <dbReference type="Pfam" id="PF00133"/>
    </source>
</evidence>
<dbReference type="GO" id="GO:0005829">
    <property type="term" value="C:cytosol"/>
    <property type="evidence" value="ECO:0007669"/>
    <property type="project" value="TreeGrafter"/>
</dbReference>
<feature type="domain" description="Aminoacyl-tRNA synthetase class Ia" evidence="9">
    <location>
        <begin position="13"/>
        <end position="555"/>
    </location>
</feature>
<reference evidence="11 12" key="1">
    <citation type="journal article" date="2016" name="Nat. Commun.">
        <title>Thousands of microbial genomes shed light on interconnected biogeochemical processes in an aquifer system.</title>
        <authorList>
            <person name="Anantharaman K."/>
            <person name="Brown C.T."/>
            <person name="Hug L.A."/>
            <person name="Sharon I."/>
            <person name="Castelle C.J."/>
            <person name="Probst A.J."/>
            <person name="Thomas B.C."/>
            <person name="Singh A."/>
            <person name="Wilkins M.J."/>
            <person name="Karaoz U."/>
            <person name="Brodie E.L."/>
            <person name="Williams K.H."/>
            <person name="Hubbard S.S."/>
            <person name="Banfield J.F."/>
        </authorList>
    </citation>
    <scope>NUCLEOTIDE SEQUENCE [LARGE SCALE GENOMIC DNA]</scope>
</reference>
<evidence type="ECO:0000256" key="7">
    <source>
        <dbReference type="ARBA" id="ARBA00047552"/>
    </source>
</evidence>
<dbReference type="PRINTS" id="PR00986">
    <property type="entry name" value="TRNASYNTHVAL"/>
</dbReference>
<dbReference type="NCBIfam" id="TIGR00422">
    <property type="entry name" value="valS"/>
    <property type="match status" value="1"/>
</dbReference>
<dbReference type="Gene3D" id="3.40.50.620">
    <property type="entry name" value="HUPs"/>
    <property type="match status" value="2"/>
</dbReference>
<accession>A0A1G1WS98</accession>
<dbReference type="Proteomes" id="UP000179279">
    <property type="component" value="Unassembled WGS sequence"/>
</dbReference>
<dbReference type="Pfam" id="PF08264">
    <property type="entry name" value="Anticodon_1"/>
    <property type="match status" value="1"/>
</dbReference>
<evidence type="ECO:0000256" key="4">
    <source>
        <dbReference type="ARBA" id="ARBA00022840"/>
    </source>
</evidence>
<dbReference type="GO" id="GO:0004832">
    <property type="term" value="F:valine-tRNA ligase activity"/>
    <property type="evidence" value="ECO:0007669"/>
    <property type="project" value="UniProtKB-UniRule"/>
</dbReference>
<evidence type="ECO:0000256" key="3">
    <source>
        <dbReference type="ARBA" id="ARBA00022741"/>
    </source>
</evidence>
<evidence type="ECO:0000256" key="1">
    <source>
        <dbReference type="ARBA" id="ARBA00013169"/>
    </source>
</evidence>
<keyword evidence="6" id="KW-0030">Aminoacyl-tRNA synthetase</keyword>
<dbReference type="GO" id="GO:0005524">
    <property type="term" value="F:ATP binding"/>
    <property type="evidence" value="ECO:0007669"/>
    <property type="project" value="UniProtKB-KW"/>
</dbReference>
<dbReference type="InterPro" id="IPR002303">
    <property type="entry name" value="Valyl-tRNA_ligase"/>
</dbReference>
<dbReference type="InterPro" id="IPR033705">
    <property type="entry name" value="Anticodon_Ia_Val"/>
</dbReference>
<organism evidence="11 12">
    <name type="scientific">Candidatus Woykebacteria bacterium RIFCSPLOWO2_01_FULL_41_12</name>
    <dbReference type="NCBI Taxonomy" id="1802604"/>
    <lineage>
        <taxon>Bacteria</taxon>
        <taxon>Candidatus Woykeibacteriota</taxon>
    </lineage>
</organism>
<dbReference type="EMBL" id="MHDA01000054">
    <property type="protein sequence ID" value="OGY30461.1"/>
    <property type="molecule type" value="Genomic_DNA"/>
</dbReference>
<comment type="catalytic activity">
    <reaction evidence="7">
        <text>tRNA(Val) + L-valine + ATP = L-valyl-tRNA(Val) + AMP + diphosphate</text>
        <dbReference type="Rhea" id="RHEA:10704"/>
        <dbReference type="Rhea" id="RHEA-COMP:9672"/>
        <dbReference type="Rhea" id="RHEA-COMP:9708"/>
        <dbReference type="ChEBI" id="CHEBI:30616"/>
        <dbReference type="ChEBI" id="CHEBI:33019"/>
        <dbReference type="ChEBI" id="CHEBI:57762"/>
        <dbReference type="ChEBI" id="CHEBI:78442"/>
        <dbReference type="ChEBI" id="CHEBI:78537"/>
        <dbReference type="ChEBI" id="CHEBI:456215"/>
        <dbReference type="EC" id="6.1.1.9"/>
    </reaction>
</comment>
<dbReference type="EC" id="6.1.1.9" evidence="1 8"/>
<dbReference type="Gene3D" id="1.10.730.10">
    <property type="entry name" value="Isoleucyl-tRNA Synthetase, Domain 1"/>
    <property type="match status" value="1"/>
</dbReference>
<dbReference type="InterPro" id="IPR014729">
    <property type="entry name" value="Rossmann-like_a/b/a_fold"/>
</dbReference>
<evidence type="ECO:0000313" key="12">
    <source>
        <dbReference type="Proteomes" id="UP000179279"/>
    </source>
</evidence>
<dbReference type="InterPro" id="IPR013155">
    <property type="entry name" value="M/V/L/I-tRNA-synth_anticd-bd"/>
</dbReference>
<evidence type="ECO:0000259" key="10">
    <source>
        <dbReference type="Pfam" id="PF08264"/>
    </source>
</evidence>
<dbReference type="Pfam" id="PF00133">
    <property type="entry name" value="tRNA-synt_1"/>
    <property type="match status" value="1"/>
</dbReference>
<keyword evidence="5" id="KW-0648">Protein biosynthesis</keyword>
<gene>
    <name evidence="11" type="ORF">A3A57_01285</name>
</gene>
<proteinExistence type="predicted"/>
<dbReference type="NCBIfam" id="NF004349">
    <property type="entry name" value="PRK05729.1"/>
    <property type="match status" value="1"/>
</dbReference>
<protein>
    <recommendedName>
        <fullName evidence="1 8">Valine--tRNA ligase</fullName>
        <ecNumber evidence="1 8">6.1.1.9</ecNumber>
    </recommendedName>
</protein>